<dbReference type="EMBL" id="NSJZ01000002">
    <property type="protein sequence ID" value="PAU98441.1"/>
    <property type="molecule type" value="Genomic_DNA"/>
</dbReference>
<gene>
    <name evidence="6" type="ORF">CK240_04520</name>
</gene>
<dbReference type="SUPFAM" id="SSF53822">
    <property type="entry name" value="Periplasmic binding protein-like I"/>
    <property type="match status" value="1"/>
</dbReference>
<feature type="signal peptide" evidence="4">
    <location>
        <begin position="1"/>
        <end position="24"/>
    </location>
</feature>
<comment type="similarity">
    <text evidence="1">Belongs to the leucine-binding protein family.</text>
</comment>
<sequence>MNKFSGAASAAALIAALAPAGAFAQDKPAELNIGITTYSSGAASVFGVPARHAAEMLAERINAKGGIDGVPIKLHFIDEGAGLETLLTEYRRLVEDEGMDVMFASISSGVCNKIAPLAEDLEVINFMWDCGTQRILEDDDYDYVFRTQANATPEVLAPLAYLLKHHPEFKTLAVVNQDYAWGRDSWEIFQAALKSQRPDVEVVAELFPAFGAADFSAEVSRLQALQPDVILSTSWGGDLDTFVRQAGQRGLFDQSLFVLPLAESSLQRLGDSLPEGAIVGARGDHYFQHPERRDDPEFKKFNEDFKARTGEYPIYSVYHMVQAFAALEAVYDKAIAANGGAWPEKEQIAEAMAGLEFQGLGRPLSIREDGQAVEAQLVGMTGTSEAFPFKIIKNIEIYDAEPLMAPVGEESLDWIGKFEPGRLDISGTPFEN</sequence>
<dbReference type="RefSeq" id="WP_095639123.1">
    <property type="nucleotide sequence ID" value="NZ_NSJZ01000002.1"/>
</dbReference>
<dbReference type="InterPro" id="IPR051010">
    <property type="entry name" value="BCAA_transport"/>
</dbReference>
<evidence type="ECO:0000256" key="2">
    <source>
        <dbReference type="ARBA" id="ARBA00022729"/>
    </source>
</evidence>
<evidence type="ECO:0000313" key="7">
    <source>
        <dbReference type="Proteomes" id="UP000218023"/>
    </source>
</evidence>
<feature type="chain" id="PRO_5013172253" evidence="4">
    <location>
        <begin position="25"/>
        <end position="432"/>
    </location>
</feature>
<dbReference type="InterPro" id="IPR028082">
    <property type="entry name" value="Peripla_BP_I"/>
</dbReference>
<reference evidence="6 7" key="1">
    <citation type="submission" date="2017-09" db="EMBL/GenBank/DDBJ databases">
        <title>Paracoccus alkalisoli sp. nov., isolated from saline alkaline soil.</title>
        <authorList>
            <person name="Dong X."/>
            <person name="Zhang G."/>
        </authorList>
    </citation>
    <scope>NUCLEOTIDE SEQUENCE [LARGE SCALE GENOMIC DNA]</scope>
    <source>
        <strain evidence="6 7">WN007</strain>
    </source>
</reference>
<dbReference type="Gene3D" id="3.40.50.2300">
    <property type="match status" value="2"/>
</dbReference>
<dbReference type="InterPro" id="IPR028081">
    <property type="entry name" value="Leu-bd"/>
</dbReference>
<evidence type="ECO:0000256" key="1">
    <source>
        <dbReference type="ARBA" id="ARBA00010062"/>
    </source>
</evidence>
<dbReference type="Pfam" id="PF13458">
    <property type="entry name" value="Peripla_BP_6"/>
    <property type="match status" value="1"/>
</dbReference>
<protein>
    <submittedName>
        <fullName evidence="6">Branched-chain amino acid ABC transporter substrate-binding protein</fullName>
    </submittedName>
</protein>
<dbReference type="Proteomes" id="UP000218023">
    <property type="component" value="Unassembled WGS sequence"/>
</dbReference>
<keyword evidence="3" id="KW-0029">Amino-acid transport</keyword>
<evidence type="ECO:0000313" key="6">
    <source>
        <dbReference type="EMBL" id="PAU98441.1"/>
    </source>
</evidence>
<accession>A0A2A2GLQ4</accession>
<dbReference type="PANTHER" id="PTHR30483">
    <property type="entry name" value="LEUCINE-SPECIFIC-BINDING PROTEIN"/>
    <property type="match status" value="1"/>
</dbReference>
<keyword evidence="2 4" id="KW-0732">Signal</keyword>
<proteinExistence type="inferred from homology"/>
<evidence type="ECO:0000259" key="5">
    <source>
        <dbReference type="Pfam" id="PF13458"/>
    </source>
</evidence>
<dbReference type="GO" id="GO:0006865">
    <property type="term" value="P:amino acid transport"/>
    <property type="evidence" value="ECO:0007669"/>
    <property type="project" value="UniProtKB-KW"/>
</dbReference>
<evidence type="ECO:0000256" key="3">
    <source>
        <dbReference type="ARBA" id="ARBA00022970"/>
    </source>
</evidence>
<feature type="domain" description="Leucine-binding protein" evidence="5">
    <location>
        <begin position="31"/>
        <end position="374"/>
    </location>
</feature>
<dbReference type="CDD" id="cd06330">
    <property type="entry name" value="PBP1_As_SBP-like"/>
    <property type="match status" value="1"/>
</dbReference>
<evidence type="ECO:0000256" key="4">
    <source>
        <dbReference type="SAM" id="SignalP"/>
    </source>
</evidence>
<dbReference type="PANTHER" id="PTHR30483:SF37">
    <property type="entry name" value="ABC TRANSPORTER SUBSTRATE-BINDING PROTEIN"/>
    <property type="match status" value="1"/>
</dbReference>
<keyword evidence="7" id="KW-1185">Reference proteome</keyword>
<dbReference type="AlphaFoldDB" id="A0A2A2GLQ4"/>
<organism evidence="6 7">
    <name type="scientific">Paracoccus salipaludis</name>
    <dbReference type="NCBI Taxonomy" id="2032623"/>
    <lineage>
        <taxon>Bacteria</taxon>
        <taxon>Pseudomonadati</taxon>
        <taxon>Pseudomonadota</taxon>
        <taxon>Alphaproteobacteria</taxon>
        <taxon>Rhodobacterales</taxon>
        <taxon>Paracoccaceae</taxon>
        <taxon>Paracoccus</taxon>
    </lineage>
</organism>
<keyword evidence="3" id="KW-0813">Transport</keyword>
<comment type="caution">
    <text evidence="6">The sequence shown here is derived from an EMBL/GenBank/DDBJ whole genome shotgun (WGS) entry which is preliminary data.</text>
</comment>
<name>A0A2A2GLQ4_9RHOB</name>
<dbReference type="OrthoDB" id="9783240at2"/>